<reference evidence="1" key="1">
    <citation type="journal article" date="2019" name="Environ. Microbiol.">
        <title>Fungal ecological strategies reflected in gene transcription - a case study of two litter decomposers.</title>
        <authorList>
            <person name="Barbi F."/>
            <person name="Kohler A."/>
            <person name="Barry K."/>
            <person name="Baskaran P."/>
            <person name="Daum C."/>
            <person name="Fauchery L."/>
            <person name="Ihrmark K."/>
            <person name="Kuo A."/>
            <person name="LaButti K."/>
            <person name="Lipzen A."/>
            <person name="Morin E."/>
            <person name="Grigoriev I.V."/>
            <person name="Henrissat B."/>
            <person name="Lindahl B."/>
            <person name="Martin F."/>
        </authorList>
    </citation>
    <scope>NUCLEOTIDE SEQUENCE</scope>
    <source>
        <strain evidence="1">JB14</strain>
    </source>
</reference>
<feature type="non-terminal residue" evidence="1">
    <location>
        <position position="1"/>
    </location>
</feature>
<feature type="non-terminal residue" evidence="1">
    <location>
        <position position="67"/>
    </location>
</feature>
<dbReference type="AlphaFoldDB" id="A0A6A4HIX2"/>
<keyword evidence="2" id="KW-1185">Reference proteome</keyword>
<name>A0A6A4HIX2_9AGAR</name>
<dbReference type="OrthoDB" id="3228311at2759"/>
<dbReference type="Proteomes" id="UP000799118">
    <property type="component" value="Unassembled WGS sequence"/>
</dbReference>
<gene>
    <name evidence="1" type="ORF">BT96DRAFT_737451</name>
</gene>
<dbReference type="EMBL" id="ML769478">
    <property type="protein sequence ID" value="KAE9398762.1"/>
    <property type="molecule type" value="Genomic_DNA"/>
</dbReference>
<protein>
    <submittedName>
        <fullName evidence="1">Uncharacterized protein</fullName>
    </submittedName>
</protein>
<evidence type="ECO:0000313" key="1">
    <source>
        <dbReference type="EMBL" id="KAE9398762.1"/>
    </source>
</evidence>
<accession>A0A6A4HIX2</accession>
<organism evidence="1 2">
    <name type="scientific">Gymnopus androsaceus JB14</name>
    <dbReference type="NCBI Taxonomy" id="1447944"/>
    <lineage>
        <taxon>Eukaryota</taxon>
        <taxon>Fungi</taxon>
        <taxon>Dikarya</taxon>
        <taxon>Basidiomycota</taxon>
        <taxon>Agaricomycotina</taxon>
        <taxon>Agaricomycetes</taxon>
        <taxon>Agaricomycetidae</taxon>
        <taxon>Agaricales</taxon>
        <taxon>Marasmiineae</taxon>
        <taxon>Omphalotaceae</taxon>
        <taxon>Gymnopus</taxon>
    </lineage>
</organism>
<proteinExistence type="predicted"/>
<sequence length="67" mass="7563">YFRLMKLHTGEYLAERVPQSLKDYGLTLLVLGMTLDNASNNDALLKELPHLLPSKASVGTLYQIHCF</sequence>
<evidence type="ECO:0000313" key="2">
    <source>
        <dbReference type="Proteomes" id="UP000799118"/>
    </source>
</evidence>